<evidence type="ECO:0000259" key="2">
    <source>
        <dbReference type="PROSITE" id="PS50043"/>
    </source>
</evidence>
<feature type="domain" description="HTH luxR-type" evidence="2">
    <location>
        <begin position="424"/>
        <end position="487"/>
    </location>
</feature>
<dbReference type="InterPro" id="IPR039420">
    <property type="entry name" value="WalR-like"/>
</dbReference>
<proteinExistence type="predicted"/>
<name>A0A939T557_9ACTN</name>
<comment type="caution">
    <text evidence="3">The sequence shown here is derived from an EMBL/GenBank/DDBJ whole genome shotgun (WGS) entry which is preliminary data.</text>
</comment>
<dbReference type="PANTHER" id="PTHR43214">
    <property type="entry name" value="TWO-COMPONENT RESPONSE REGULATOR"/>
    <property type="match status" value="1"/>
</dbReference>
<protein>
    <submittedName>
        <fullName evidence="3">Helix-turn-helix transcriptional regulator</fullName>
    </submittedName>
</protein>
<dbReference type="GO" id="GO:0003677">
    <property type="term" value="F:DNA binding"/>
    <property type="evidence" value="ECO:0007669"/>
    <property type="project" value="UniProtKB-KW"/>
</dbReference>
<evidence type="ECO:0000313" key="3">
    <source>
        <dbReference type="EMBL" id="MBO2450233.1"/>
    </source>
</evidence>
<dbReference type="Proteomes" id="UP000669179">
    <property type="component" value="Unassembled WGS sequence"/>
</dbReference>
<organism evidence="3 4">
    <name type="scientific">Actinomadura barringtoniae</name>
    <dbReference type="NCBI Taxonomy" id="1427535"/>
    <lineage>
        <taxon>Bacteria</taxon>
        <taxon>Bacillati</taxon>
        <taxon>Actinomycetota</taxon>
        <taxon>Actinomycetes</taxon>
        <taxon>Streptosporangiales</taxon>
        <taxon>Thermomonosporaceae</taxon>
        <taxon>Actinomadura</taxon>
    </lineage>
</organism>
<dbReference type="Gene3D" id="1.25.40.10">
    <property type="entry name" value="Tetratricopeptide repeat domain"/>
    <property type="match status" value="1"/>
</dbReference>
<dbReference type="SMART" id="SM00421">
    <property type="entry name" value="HTH_LUXR"/>
    <property type="match status" value="1"/>
</dbReference>
<sequence>MPRPAPRITGLLRAENELCDGSLAVACRMLVDVADHSASVAPGVALYALAQAGEAADALGDVAFREEIACRALAFGRQRDPAAQFWHAHAIGMAAAMQGRHELAAGPLRRVVRLARRVDDCTVRASASIAALMLGDDRLACDLAAQAVAIARRRDEVIQEPRALAILAHCEIALGRYPAALATSLDGLRLAGAAGQLNRVVELHALAALAAALQGDEETALPHLESLSAEVDRRGLTRPAALASWAMACLDLAADRPADAVARLRTPTGAAAPVHPAVRLLAAPYFVEAAVRAGRLDAARRAADGYERWARRAPSPARQALAARCRALLLQNEADHHFAAAVRLHMAGDSAFELARTQLLLGHHLRRGRRPRDAREPLREAVHTFERAGAGASRWADHARVELRAAGDALPGSAPAAGGAAAGGPDTLSELTAQQLQISRLVAGGATNREIAARLLISPRTVDGHLRNIFNRLGIRSRVELARLAGV</sequence>
<keyword evidence="4" id="KW-1185">Reference proteome</keyword>
<dbReference type="PANTHER" id="PTHR43214:SF42">
    <property type="entry name" value="TRANSCRIPTIONAL REGULATORY PROTEIN DESR"/>
    <property type="match status" value="1"/>
</dbReference>
<dbReference type="PRINTS" id="PR00038">
    <property type="entry name" value="HTHLUXR"/>
</dbReference>
<keyword evidence="1" id="KW-0238">DNA-binding</keyword>
<dbReference type="AlphaFoldDB" id="A0A939T557"/>
<dbReference type="InterPro" id="IPR000792">
    <property type="entry name" value="Tscrpt_reg_LuxR_C"/>
</dbReference>
<evidence type="ECO:0000256" key="1">
    <source>
        <dbReference type="ARBA" id="ARBA00023125"/>
    </source>
</evidence>
<reference evidence="3" key="1">
    <citation type="submission" date="2021-03" db="EMBL/GenBank/DDBJ databases">
        <authorList>
            <person name="Kanchanasin P."/>
            <person name="Saeng-In P."/>
            <person name="Phongsopitanun W."/>
            <person name="Yuki M."/>
            <person name="Kudo T."/>
            <person name="Ohkuma M."/>
            <person name="Tanasupawat S."/>
        </authorList>
    </citation>
    <scope>NUCLEOTIDE SEQUENCE</scope>
    <source>
        <strain evidence="3">GKU 128</strain>
    </source>
</reference>
<dbReference type="InterPro" id="IPR016032">
    <property type="entry name" value="Sig_transdc_resp-reg_C-effctor"/>
</dbReference>
<evidence type="ECO:0000313" key="4">
    <source>
        <dbReference type="Proteomes" id="UP000669179"/>
    </source>
</evidence>
<gene>
    <name evidence="3" type="ORF">J4573_24245</name>
</gene>
<dbReference type="Gene3D" id="1.10.10.10">
    <property type="entry name" value="Winged helix-like DNA-binding domain superfamily/Winged helix DNA-binding domain"/>
    <property type="match status" value="1"/>
</dbReference>
<dbReference type="InterPro" id="IPR011990">
    <property type="entry name" value="TPR-like_helical_dom_sf"/>
</dbReference>
<dbReference type="CDD" id="cd06170">
    <property type="entry name" value="LuxR_C_like"/>
    <property type="match status" value="1"/>
</dbReference>
<dbReference type="SUPFAM" id="SSF48452">
    <property type="entry name" value="TPR-like"/>
    <property type="match status" value="1"/>
</dbReference>
<dbReference type="PROSITE" id="PS00622">
    <property type="entry name" value="HTH_LUXR_1"/>
    <property type="match status" value="1"/>
</dbReference>
<dbReference type="PROSITE" id="PS50043">
    <property type="entry name" value="HTH_LUXR_2"/>
    <property type="match status" value="1"/>
</dbReference>
<accession>A0A939T557</accession>
<dbReference type="GO" id="GO:0006355">
    <property type="term" value="P:regulation of DNA-templated transcription"/>
    <property type="evidence" value="ECO:0007669"/>
    <property type="project" value="InterPro"/>
</dbReference>
<dbReference type="EMBL" id="JAGEOJ010000010">
    <property type="protein sequence ID" value="MBO2450233.1"/>
    <property type="molecule type" value="Genomic_DNA"/>
</dbReference>
<dbReference type="Pfam" id="PF00196">
    <property type="entry name" value="GerE"/>
    <property type="match status" value="1"/>
</dbReference>
<dbReference type="SUPFAM" id="SSF46894">
    <property type="entry name" value="C-terminal effector domain of the bipartite response regulators"/>
    <property type="match status" value="1"/>
</dbReference>
<dbReference type="RefSeq" id="WP_208258127.1">
    <property type="nucleotide sequence ID" value="NZ_JAGEOJ010000010.1"/>
</dbReference>
<dbReference type="InterPro" id="IPR036388">
    <property type="entry name" value="WH-like_DNA-bd_sf"/>
</dbReference>